<proteinExistence type="predicted"/>
<accession>A0A8C3IRX3</accession>
<dbReference type="SMART" id="SM00298">
    <property type="entry name" value="CHROMO"/>
    <property type="match status" value="1"/>
</dbReference>
<evidence type="ECO:0000256" key="2">
    <source>
        <dbReference type="ARBA" id="ARBA00023242"/>
    </source>
</evidence>
<dbReference type="AlphaFoldDB" id="A0A8C3IRX3"/>
<dbReference type="InterPro" id="IPR000953">
    <property type="entry name" value="Chromo/chromo_shadow_dom"/>
</dbReference>
<sequence>MGSLQMNHNEYVIHEILDARIRLGRLWYLGSWEGYSPVEHSWEPAENVHAPYLVNAFHKNHPGKHGPLPPGECSRGGGNVSDHSPQIQAHLSQAVLRPQPLPSSTSEPVEKGASKALARKGPHLQTSGLGEMSREKGLNLERN</sequence>
<dbReference type="SUPFAM" id="SSF54160">
    <property type="entry name" value="Chromo domain-like"/>
    <property type="match status" value="1"/>
</dbReference>
<keyword evidence="6" id="KW-1185">Reference proteome</keyword>
<dbReference type="Gene3D" id="2.40.50.40">
    <property type="match status" value="1"/>
</dbReference>
<dbReference type="InterPro" id="IPR051219">
    <property type="entry name" value="Heterochromatin_chromo-domain"/>
</dbReference>
<feature type="compositionally biased region" description="Polar residues" evidence="3">
    <location>
        <begin position="81"/>
        <end position="91"/>
    </location>
</feature>
<reference evidence="5" key="2">
    <citation type="submission" date="2025-09" db="UniProtKB">
        <authorList>
            <consortium name="Ensembl"/>
        </authorList>
    </citation>
    <scope>IDENTIFICATION</scope>
</reference>
<evidence type="ECO:0000256" key="3">
    <source>
        <dbReference type="SAM" id="MobiDB-lite"/>
    </source>
</evidence>
<evidence type="ECO:0000313" key="6">
    <source>
        <dbReference type="Proteomes" id="UP000694380"/>
    </source>
</evidence>
<comment type="subcellular location">
    <subcellularLocation>
        <location evidence="1">Nucleus</location>
    </subcellularLocation>
</comment>
<reference evidence="5" key="1">
    <citation type="submission" date="2025-08" db="UniProtKB">
        <authorList>
            <consortium name="Ensembl"/>
        </authorList>
    </citation>
    <scope>IDENTIFICATION</scope>
</reference>
<dbReference type="GO" id="GO:0005634">
    <property type="term" value="C:nucleus"/>
    <property type="evidence" value="ECO:0007669"/>
    <property type="project" value="UniProtKB-SubCell"/>
</dbReference>
<name>A0A8C3IRX3_CHRPI</name>
<dbReference type="Ensembl" id="ENSCPBT00000044740.1">
    <property type="protein sequence ID" value="ENSCPBP00000038161.1"/>
    <property type="gene ID" value="ENSCPBG00000026414.1"/>
</dbReference>
<keyword evidence="2" id="KW-0539">Nucleus</keyword>
<organism evidence="5 6">
    <name type="scientific">Chrysemys picta bellii</name>
    <name type="common">Western painted turtle</name>
    <name type="synonym">Emys bellii</name>
    <dbReference type="NCBI Taxonomy" id="8478"/>
    <lineage>
        <taxon>Eukaryota</taxon>
        <taxon>Metazoa</taxon>
        <taxon>Chordata</taxon>
        <taxon>Craniata</taxon>
        <taxon>Vertebrata</taxon>
        <taxon>Euteleostomi</taxon>
        <taxon>Archelosauria</taxon>
        <taxon>Testudinata</taxon>
        <taxon>Testudines</taxon>
        <taxon>Cryptodira</taxon>
        <taxon>Durocryptodira</taxon>
        <taxon>Testudinoidea</taxon>
        <taxon>Emydidae</taxon>
        <taxon>Chrysemys</taxon>
    </lineage>
</organism>
<dbReference type="PROSITE" id="PS50013">
    <property type="entry name" value="CHROMO_2"/>
    <property type="match status" value="1"/>
</dbReference>
<dbReference type="Proteomes" id="UP000694380">
    <property type="component" value="Unplaced"/>
</dbReference>
<evidence type="ECO:0000259" key="4">
    <source>
        <dbReference type="PROSITE" id="PS50013"/>
    </source>
</evidence>
<feature type="domain" description="Chromo" evidence="4">
    <location>
        <begin position="11"/>
        <end position="69"/>
    </location>
</feature>
<dbReference type="InterPro" id="IPR016197">
    <property type="entry name" value="Chromo-like_dom_sf"/>
</dbReference>
<feature type="compositionally biased region" description="Basic and acidic residues" evidence="3">
    <location>
        <begin position="132"/>
        <end position="143"/>
    </location>
</feature>
<protein>
    <recommendedName>
        <fullName evidence="4">Chromo domain-containing protein</fullName>
    </recommendedName>
</protein>
<dbReference type="Pfam" id="PF00385">
    <property type="entry name" value="Chromo"/>
    <property type="match status" value="1"/>
</dbReference>
<feature type="region of interest" description="Disordered" evidence="3">
    <location>
        <begin position="59"/>
        <end position="143"/>
    </location>
</feature>
<evidence type="ECO:0000313" key="5">
    <source>
        <dbReference type="Ensembl" id="ENSCPBP00000038161.1"/>
    </source>
</evidence>
<dbReference type="PANTHER" id="PTHR22812">
    <property type="entry name" value="CHROMOBOX PROTEIN"/>
    <property type="match status" value="1"/>
</dbReference>
<evidence type="ECO:0000256" key="1">
    <source>
        <dbReference type="ARBA" id="ARBA00004123"/>
    </source>
</evidence>
<dbReference type="InterPro" id="IPR023780">
    <property type="entry name" value="Chromo_domain"/>
</dbReference>
<dbReference type="CDD" id="cd00024">
    <property type="entry name" value="CD_CSD"/>
    <property type="match status" value="1"/>
</dbReference>